<evidence type="ECO:0000313" key="7">
    <source>
        <dbReference type="Proteomes" id="UP000051952"/>
    </source>
</evidence>
<keyword evidence="7" id="KW-1185">Reference proteome</keyword>
<evidence type="ECO:0000259" key="5">
    <source>
        <dbReference type="PROSITE" id="PS50056"/>
    </source>
</evidence>
<reference evidence="7" key="1">
    <citation type="submission" date="2015-09" db="EMBL/GenBank/DDBJ databases">
        <authorList>
            <consortium name="Pathogen Informatics"/>
        </authorList>
    </citation>
    <scope>NUCLEOTIDE SEQUENCE [LARGE SCALE GENOMIC DNA]</scope>
    <source>
        <strain evidence="7">Lake Konstanz</strain>
    </source>
</reference>
<dbReference type="GO" id="GO:0008330">
    <property type="term" value="F:protein tyrosine/threonine phosphatase activity"/>
    <property type="evidence" value="ECO:0007669"/>
    <property type="project" value="TreeGrafter"/>
</dbReference>
<organism evidence="6 7">
    <name type="scientific">Bodo saltans</name>
    <name type="common">Flagellated protozoan</name>
    <dbReference type="NCBI Taxonomy" id="75058"/>
    <lineage>
        <taxon>Eukaryota</taxon>
        <taxon>Discoba</taxon>
        <taxon>Euglenozoa</taxon>
        <taxon>Kinetoplastea</taxon>
        <taxon>Metakinetoplastina</taxon>
        <taxon>Eubodonida</taxon>
        <taxon>Bodonidae</taxon>
        <taxon>Bodo</taxon>
    </lineage>
</organism>
<dbReference type="OrthoDB" id="165342at2759"/>
<dbReference type="SMART" id="SM00195">
    <property type="entry name" value="DSPc"/>
    <property type="match status" value="1"/>
</dbReference>
<dbReference type="InterPro" id="IPR000340">
    <property type="entry name" value="Dual-sp_phosphatase_cat-dom"/>
</dbReference>
<dbReference type="InterPro" id="IPR000387">
    <property type="entry name" value="Tyr_Pase_dom"/>
</dbReference>
<dbReference type="GO" id="GO:0017017">
    <property type="term" value="F:MAP kinase tyrosine/serine/threonine phosphatase activity"/>
    <property type="evidence" value="ECO:0007669"/>
    <property type="project" value="TreeGrafter"/>
</dbReference>
<dbReference type="EMBL" id="CYKH01000544">
    <property type="protein sequence ID" value="CUI14137.1"/>
    <property type="molecule type" value="Genomic_DNA"/>
</dbReference>
<evidence type="ECO:0000256" key="1">
    <source>
        <dbReference type="ARBA" id="ARBA00008601"/>
    </source>
</evidence>
<dbReference type="InterPro" id="IPR029021">
    <property type="entry name" value="Prot-tyrosine_phosphatase-like"/>
</dbReference>
<comment type="similarity">
    <text evidence="1">Belongs to the protein-tyrosine phosphatase family. Non-receptor class dual specificity subfamily.</text>
</comment>
<gene>
    <name evidence="6" type="ORF">BSAL_71130</name>
</gene>
<dbReference type="GO" id="GO:0033550">
    <property type="term" value="F:MAP kinase tyrosine phosphatase activity"/>
    <property type="evidence" value="ECO:0007669"/>
    <property type="project" value="TreeGrafter"/>
</dbReference>
<dbReference type="GO" id="GO:0043409">
    <property type="term" value="P:negative regulation of MAPK cascade"/>
    <property type="evidence" value="ECO:0007669"/>
    <property type="project" value="TreeGrafter"/>
</dbReference>
<dbReference type="PANTHER" id="PTHR10159:SF519">
    <property type="entry name" value="DUAL SPECIFICITY PROTEIN PHOSPHATASE MPK3"/>
    <property type="match status" value="1"/>
</dbReference>
<dbReference type="PROSITE" id="PS50056">
    <property type="entry name" value="TYR_PHOSPHATASE_2"/>
    <property type="match status" value="1"/>
</dbReference>
<evidence type="ECO:0000256" key="4">
    <source>
        <dbReference type="ARBA" id="ARBA00022912"/>
    </source>
</evidence>
<feature type="domain" description="Tyrosine specific protein phosphatases" evidence="5">
    <location>
        <begin position="222"/>
        <end position="265"/>
    </location>
</feature>
<dbReference type="PANTHER" id="PTHR10159">
    <property type="entry name" value="DUAL SPECIFICITY PROTEIN PHOSPHATASE"/>
    <property type="match status" value="1"/>
</dbReference>
<dbReference type="AlphaFoldDB" id="A0A0S4KI74"/>
<dbReference type="VEuPathDB" id="TriTrypDB:BSAL_71130"/>
<dbReference type="Pfam" id="PF00782">
    <property type="entry name" value="DSPc"/>
    <property type="match status" value="1"/>
</dbReference>
<dbReference type="InterPro" id="IPR020422">
    <property type="entry name" value="TYR_PHOSPHATASE_DUAL_dom"/>
</dbReference>
<name>A0A0S4KI74_BODSA</name>
<evidence type="ECO:0000313" key="6">
    <source>
        <dbReference type="EMBL" id="CUI14137.1"/>
    </source>
</evidence>
<dbReference type="GO" id="GO:0005737">
    <property type="term" value="C:cytoplasm"/>
    <property type="evidence" value="ECO:0007669"/>
    <property type="project" value="TreeGrafter"/>
</dbReference>
<evidence type="ECO:0000256" key="2">
    <source>
        <dbReference type="ARBA" id="ARBA00013064"/>
    </source>
</evidence>
<dbReference type="EC" id="3.1.3.48" evidence="2"/>
<proteinExistence type="inferred from homology"/>
<accession>A0A0S4KI74</accession>
<dbReference type="Gene3D" id="3.90.190.10">
    <property type="entry name" value="Protein tyrosine phosphatase superfamily"/>
    <property type="match status" value="1"/>
</dbReference>
<evidence type="ECO:0000256" key="3">
    <source>
        <dbReference type="ARBA" id="ARBA00022801"/>
    </source>
</evidence>
<sequence>MEKLKKLVLLKQKRDRIDCVGIPIAAAVRQHEASSLLPAFPFFFISSAAAASVDNISETWRNVGSIRLVLITAATLPLPASTPCPLPTDPSCARKLLADAIVLESPETVPIDPEMITSWLDCIAKREALFEESLQLQPPSNCDDAIVVPVYFLRIPMQDNGSQRLSEVMRGITAFIDGCCARSEGSLGNVLSKNARALRATCWPATMAIDGNGDDDEEQVGMLVHCLQGISRSVSVVIWYLVETLSTLPNPPTVDDVLRWVRSERRCACPNLCFAAELFSMEKRLHKNRL</sequence>
<dbReference type="SUPFAM" id="SSF52799">
    <property type="entry name" value="(Phosphotyrosine protein) phosphatases II"/>
    <property type="match status" value="1"/>
</dbReference>
<keyword evidence="4" id="KW-0904">Protein phosphatase</keyword>
<dbReference type="CDD" id="cd14498">
    <property type="entry name" value="DSP"/>
    <property type="match status" value="1"/>
</dbReference>
<keyword evidence="3" id="KW-0378">Hydrolase</keyword>
<dbReference type="Proteomes" id="UP000051952">
    <property type="component" value="Unassembled WGS sequence"/>
</dbReference>
<protein>
    <recommendedName>
        <fullName evidence="2">protein-tyrosine-phosphatase</fullName>
        <ecNumber evidence="2">3.1.3.48</ecNumber>
    </recommendedName>
</protein>